<dbReference type="CDD" id="cd12107">
    <property type="entry name" value="Hemerythrin"/>
    <property type="match status" value="1"/>
</dbReference>
<keyword evidence="2" id="KW-0479">Metal-binding</keyword>
<reference evidence="5 6" key="1">
    <citation type="submission" date="2016-10" db="EMBL/GenBank/DDBJ databases">
        <authorList>
            <person name="de Groot N.N."/>
        </authorList>
    </citation>
    <scope>NUCLEOTIDE SEQUENCE [LARGE SCALE GENOMIC DNA]</scope>
    <source>
        <strain evidence="5 6">ATCC 35958</strain>
    </source>
</reference>
<comment type="similarity">
    <text evidence="1">Belongs to the hemerythrin family.</text>
</comment>
<dbReference type="RefSeq" id="WP_091458262.1">
    <property type="nucleotide sequence ID" value="NZ_FOGD01000009.1"/>
</dbReference>
<proteinExistence type="inferred from homology"/>
<dbReference type="PANTHER" id="PTHR37164:SF1">
    <property type="entry name" value="BACTERIOHEMERYTHRIN"/>
    <property type="match status" value="1"/>
</dbReference>
<dbReference type="InterPro" id="IPR050669">
    <property type="entry name" value="Hemerythrin"/>
</dbReference>
<organism evidence="5 6">
    <name type="scientific">Giesbergeria anulus</name>
    <dbReference type="NCBI Taxonomy" id="180197"/>
    <lineage>
        <taxon>Bacteria</taxon>
        <taxon>Pseudomonadati</taxon>
        <taxon>Pseudomonadota</taxon>
        <taxon>Betaproteobacteria</taxon>
        <taxon>Burkholderiales</taxon>
        <taxon>Comamonadaceae</taxon>
        <taxon>Giesbergeria</taxon>
    </lineage>
</organism>
<keyword evidence="6" id="KW-1185">Reference proteome</keyword>
<evidence type="ECO:0000259" key="4">
    <source>
        <dbReference type="Pfam" id="PF01814"/>
    </source>
</evidence>
<dbReference type="OrthoDB" id="5296936at2"/>
<dbReference type="PANTHER" id="PTHR37164">
    <property type="entry name" value="BACTERIOHEMERYTHRIN"/>
    <property type="match status" value="1"/>
</dbReference>
<evidence type="ECO:0000256" key="2">
    <source>
        <dbReference type="ARBA" id="ARBA00022723"/>
    </source>
</evidence>
<dbReference type="Proteomes" id="UP000199766">
    <property type="component" value="Unassembled WGS sequence"/>
</dbReference>
<keyword evidence="3" id="KW-0408">Iron</keyword>
<gene>
    <name evidence="5" type="ORF">SAMN02982919_02566</name>
</gene>
<protein>
    <submittedName>
        <fullName evidence="5">Hemerythrin-like metal-binding domain protein</fullName>
    </submittedName>
</protein>
<dbReference type="InterPro" id="IPR035938">
    <property type="entry name" value="Hemerythrin-like_sf"/>
</dbReference>
<dbReference type="STRING" id="180197.SAMN02982919_02566"/>
<evidence type="ECO:0000256" key="3">
    <source>
        <dbReference type="ARBA" id="ARBA00023004"/>
    </source>
</evidence>
<name>A0A1H9PYR7_9BURK</name>
<evidence type="ECO:0000313" key="6">
    <source>
        <dbReference type="Proteomes" id="UP000199766"/>
    </source>
</evidence>
<evidence type="ECO:0000256" key="1">
    <source>
        <dbReference type="ARBA" id="ARBA00010587"/>
    </source>
</evidence>
<evidence type="ECO:0000313" key="5">
    <source>
        <dbReference type="EMBL" id="SER53280.1"/>
    </source>
</evidence>
<accession>A0A1H9PYR7</accession>
<dbReference type="EMBL" id="FOGD01000009">
    <property type="protein sequence ID" value="SER53280.1"/>
    <property type="molecule type" value="Genomic_DNA"/>
</dbReference>
<dbReference type="GO" id="GO:0046872">
    <property type="term" value="F:metal ion binding"/>
    <property type="evidence" value="ECO:0007669"/>
    <property type="project" value="UniProtKB-KW"/>
</dbReference>
<dbReference type="NCBIfam" id="TIGR02481">
    <property type="entry name" value="hemeryth_dom"/>
    <property type="match status" value="1"/>
</dbReference>
<dbReference type="InterPro" id="IPR012312">
    <property type="entry name" value="Hemerythrin-like"/>
</dbReference>
<dbReference type="AlphaFoldDB" id="A0A1H9PYR7"/>
<dbReference type="Gene3D" id="1.20.120.50">
    <property type="entry name" value="Hemerythrin-like"/>
    <property type="match status" value="1"/>
</dbReference>
<dbReference type="InterPro" id="IPR012827">
    <property type="entry name" value="Hemerythrin_metal-bd"/>
</dbReference>
<dbReference type="SUPFAM" id="SSF47188">
    <property type="entry name" value="Hemerythrin-like"/>
    <property type="match status" value="1"/>
</dbReference>
<dbReference type="Pfam" id="PF01814">
    <property type="entry name" value="Hemerythrin"/>
    <property type="match status" value="1"/>
</dbReference>
<feature type="domain" description="Hemerythrin-like" evidence="4">
    <location>
        <begin position="31"/>
        <end position="128"/>
    </location>
</feature>
<sequence length="157" mass="17636">MSDLLTPPAPAGTDADTLQWSDAFLLGFTPMDDIHHEFVQLVGQLQTAPEAELPALLEAFIMHAQKHFDEEKTWMVETEFPARECHIDEHTAVMNSVLEVRELLAQGNSTICRELADELARWFPGHADYLDSALSHWMCKQRLGGKPVVLRRNVASA</sequence>